<name>A0A5J6F6U0_9ACTN</name>
<accession>A0A5J6F6U0</accession>
<dbReference type="InterPro" id="IPR002831">
    <property type="entry name" value="Tscrpt_reg_TrmB_N"/>
</dbReference>
<protein>
    <recommendedName>
        <fullName evidence="1">Transcription regulator TrmB N-terminal domain-containing protein</fullName>
    </recommendedName>
</protein>
<proteinExistence type="predicted"/>
<dbReference type="AlphaFoldDB" id="A0A5J6F6U0"/>
<gene>
    <name evidence="2" type="ORF">CP967_01260</name>
</gene>
<organism evidence="2 3">
    <name type="scientific">Streptomyces nitrosporeus</name>
    <dbReference type="NCBI Taxonomy" id="28894"/>
    <lineage>
        <taxon>Bacteria</taxon>
        <taxon>Bacillati</taxon>
        <taxon>Actinomycetota</taxon>
        <taxon>Actinomycetes</taxon>
        <taxon>Kitasatosporales</taxon>
        <taxon>Streptomycetaceae</taxon>
        <taxon>Streptomyces</taxon>
    </lineage>
</organism>
<feature type="domain" description="Transcription regulator TrmB N-terminal" evidence="1">
    <location>
        <begin position="27"/>
        <end position="86"/>
    </location>
</feature>
<dbReference type="Proteomes" id="UP000326178">
    <property type="component" value="Chromosome"/>
</dbReference>
<dbReference type="SUPFAM" id="SSF46785">
    <property type="entry name" value="Winged helix' DNA-binding domain"/>
    <property type="match status" value="1"/>
</dbReference>
<reference evidence="2 3" key="1">
    <citation type="submission" date="2017-09" db="EMBL/GenBank/DDBJ databases">
        <authorList>
            <person name="Lee N."/>
            <person name="Cho B.-K."/>
        </authorList>
    </citation>
    <scope>NUCLEOTIDE SEQUENCE [LARGE SCALE GENOMIC DNA]</scope>
    <source>
        <strain evidence="2 3">ATCC 12769</strain>
    </source>
</reference>
<dbReference type="OrthoDB" id="3369460at2"/>
<evidence type="ECO:0000313" key="2">
    <source>
        <dbReference type="EMBL" id="QEU70765.1"/>
    </source>
</evidence>
<dbReference type="Gene3D" id="1.10.10.10">
    <property type="entry name" value="Winged helix-like DNA-binding domain superfamily/Winged helix DNA-binding domain"/>
    <property type="match status" value="1"/>
</dbReference>
<dbReference type="Pfam" id="PF01978">
    <property type="entry name" value="TrmB"/>
    <property type="match status" value="1"/>
</dbReference>
<evidence type="ECO:0000313" key="3">
    <source>
        <dbReference type="Proteomes" id="UP000326178"/>
    </source>
</evidence>
<dbReference type="InterPro" id="IPR036388">
    <property type="entry name" value="WH-like_DNA-bd_sf"/>
</dbReference>
<dbReference type="EMBL" id="CP023702">
    <property type="protein sequence ID" value="QEU70765.1"/>
    <property type="molecule type" value="Genomic_DNA"/>
</dbReference>
<keyword evidence="3" id="KW-1185">Reference proteome</keyword>
<dbReference type="InterPro" id="IPR036390">
    <property type="entry name" value="WH_DNA-bd_sf"/>
</dbReference>
<dbReference type="KEGG" id="snk:CP967_01260"/>
<evidence type="ECO:0000259" key="1">
    <source>
        <dbReference type="Pfam" id="PF01978"/>
    </source>
</evidence>
<sequence length="111" mass="12209">MPQWASAWGGLWRGRGRMLGTAGTGAAEERVYRLPVELRDASMDEIVQRLRVPEREVASLLPSLYGKGLVERPPGDSGMRYAPAPPDVAPQPLLTRAARKRWNGRGVGWSS</sequence>